<dbReference type="PRINTS" id="PR00364">
    <property type="entry name" value="DISEASERSIST"/>
</dbReference>
<dbReference type="CDD" id="cd00173">
    <property type="entry name" value="SH2"/>
    <property type="match status" value="1"/>
</dbReference>
<dbReference type="PROSITE" id="PS50001">
    <property type="entry name" value="SH2"/>
    <property type="match status" value="1"/>
</dbReference>
<comment type="caution">
    <text evidence="4">The sequence shown here is derived from an EMBL/GenBank/DDBJ whole genome shotgun (WGS) entry which is preliminary data.</text>
</comment>
<accession>A0A9W7BHV6</accession>
<dbReference type="InterPro" id="IPR036860">
    <property type="entry name" value="SH2_dom_sf"/>
</dbReference>
<name>A0A9W7BHV6_9STRA</name>
<dbReference type="SUPFAM" id="SSF52540">
    <property type="entry name" value="P-loop containing nucleoside triphosphate hydrolases"/>
    <property type="match status" value="1"/>
</dbReference>
<feature type="compositionally biased region" description="Low complexity" evidence="2">
    <location>
        <begin position="22"/>
        <end position="40"/>
    </location>
</feature>
<dbReference type="InterPro" id="IPR000980">
    <property type="entry name" value="SH2"/>
</dbReference>
<sequence>MEILDTQRELLTIKKAMERVHQQQQQGQTTHTGSFSLNPPAASPPTPPSRIPSASSSSTNSSKRYFSSVHLSTYNGSIHSLTTLLSVSGGASIIHYGGHGDDTGALLFESPDGVAAPVRAGLLQRLFQSAHGAETDSDDNCGSDSDDSLLEETKNVDSDISDEDTKTEPPSTSAQGPRYQMTRLAVVSACHSVLAGNAFVEAGVPHVVAVTSKIRDQSVIEFELPFYQALFAGASVRKSFDVAANALRTAGQDVHAESDAEKFVLLGGGDHENEHLFHKVTKIESMQITTPSQTSMLNLPTGVDPRLFIGRNFDMNTVLRTYSERTASRLVTIFGEGGVGKTSLAVRSVRYSCERKSHFDRVNYISFPELGDYFRLEEERSKGGRSSAEISIRGLCRGIYAQLEQSDADSSMSGGASSALNRDSGQRDFKAQQLYSLLTSTASENGGGKGNSSPVQGLIHSSSALTLDSSRILVILDGVDSFISNEKFSKATITFINDLLKKTHVEITSTSREKLLPLIKKSGRGESNTGINDITEKSIECKPLDAHDRAYMLFKQLCARNRTLKMDELTSARIPSVGEVGKKEIGEVMLSLAERPAVLRTRGVPLAIRDLAMQLENKPMDELDAMDVEITSQRGSERSTLDKTLAKIEVEVLKYVPDGRCASLWVSCLKVFAKYNGNQTIDAIASPAQDSLAALNDRNVSWEIFRASFQRSIDRWTRVGNKPCRQLDPNTEMKFIKARLSSEPLRNDMVTFEQFIKFCEWWSPSLLTLIKLSSIWQCQQPLLLHGFYGRTVSQNALKGKRVGTFLIRLSESRYGWLAISFNDSKKSRSNPERMKISPDHCLVQVNENGFTLYFAKGQRTYTSLNDLVFDCRKLMYLANGSETAIDKKLAFSKVKSNYANYASAGNNGSSNGYSSNLAGT</sequence>
<feature type="compositionally biased region" description="Acidic residues" evidence="2">
    <location>
        <begin position="135"/>
        <end position="150"/>
    </location>
</feature>
<keyword evidence="5" id="KW-1185">Reference proteome</keyword>
<feature type="region of interest" description="Disordered" evidence="2">
    <location>
        <begin position="18"/>
        <end position="62"/>
    </location>
</feature>
<protein>
    <recommendedName>
        <fullName evidence="3">SH2 domain-containing protein</fullName>
    </recommendedName>
</protein>
<feature type="compositionally biased region" description="Low complexity" evidence="2">
    <location>
        <begin position="51"/>
        <end position="62"/>
    </location>
</feature>
<feature type="region of interest" description="Disordered" evidence="2">
    <location>
        <begin position="131"/>
        <end position="178"/>
    </location>
</feature>
<evidence type="ECO:0000259" key="3">
    <source>
        <dbReference type="PROSITE" id="PS50001"/>
    </source>
</evidence>
<dbReference type="SUPFAM" id="SSF55550">
    <property type="entry name" value="SH2 domain"/>
    <property type="match status" value="1"/>
</dbReference>
<reference evidence="5" key="1">
    <citation type="journal article" date="2023" name="Commun. Biol.">
        <title>Genome analysis of Parmales, the sister group of diatoms, reveals the evolutionary specialization of diatoms from phago-mixotrophs to photoautotrophs.</title>
        <authorList>
            <person name="Ban H."/>
            <person name="Sato S."/>
            <person name="Yoshikawa S."/>
            <person name="Yamada K."/>
            <person name="Nakamura Y."/>
            <person name="Ichinomiya M."/>
            <person name="Sato N."/>
            <person name="Blanc-Mathieu R."/>
            <person name="Endo H."/>
            <person name="Kuwata A."/>
            <person name="Ogata H."/>
        </authorList>
    </citation>
    <scope>NUCLEOTIDE SEQUENCE [LARGE SCALE GENOMIC DNA]</scope>
    <source>
        <strain evidence="5">NIES 3701</strain>
    </source>
</reference>
<feature type="domain" description="SH2" evidence="3">
    <location>
        <begin position="783"/>
        <end position="868"/>
    </location>
</feature>
<dbReference type="EMBL" id="BRXY01000376">
    <property type="protein sequence ID" value="GMH90747.1"/>
    <property type="molecule type" value="Genomic_DNA"/>
</dbReference>
<feature type="compositionally biased region" description="Basic and acidic residues" evidence="2">
    <location>
        <begin position="151"/>
        <end position="167"/>
    </location>
</feature>
<dbReference type="InterPro" id="IPR027417">
    <property type="entry name" value="P-loop_NTPase"/>
</dbReference>
<dbReference type="Pfam" id="PF00017">
    <property type="entry name" value="SH2"/>
    <property type="match status" value="1"/>
</dbReference>
<dbReference type="Gene3D" id="3.40.50.300">
    <property type="entry name" value="P-loop containing nucleotide triphosphate hydrolases"/>
    <property type="match status" value="1"/>
</dbReference>
<evidence type="ECO:0000256" key="1">
    <source>
        <dbReference type="PROSITE-ProRule" id="PRU00191"/>
    </source>
</evidence>
<feature type="compositionally biased region" description="Pro residues" evidence="2">
    <location>
        <begin position="41"/>
        <end position="50"/>
    </location>
</feature>
<evidence type="ECO:0000313" key="5">
    <source>
        <dbReference type="Proteomes" id="UP001165085"/>
    </source>
</evidence>
<organism evidence="4 5">
    <name type="scientific">Triparma strigata</name>
    <dbReference type="NCBI Taxonomy" id="1606541"/>
    <lineage>
        <taxon>Eukaryota</taxon>
        <taxon>Sar</taxon>
        <taxon>Stramenopiles</taxon>
        <taxon>Ochrophyta</taxon>
        <taxon>Bolidophyceae</taxon>
        <taxon>Parmales</taxon>
        <taxon>Triparmaceae</taxon>
        <taxon>Triparma</taxon>
    </lineage>
</organism>
<keyword evidence="1" id="KW-0727">SH2 domain</keyword>
<dbReference type="Gene3D" id="3.30.505.10">
    <property type="entry name" value="SH2 domain"/>
    <property type="match status" value="1"/>
</dbReference>
<dbReference type="OrthoDB" id="201193at2759"/>
<evidence type="ECO:0000256" key="2">
    <source>
        <dbReference type="SAM" id="MobiDB-lite"/>
    </source>
</evidence>
<dbReference type="Proteomes" id="UP001165085">
    <property type="component" value="Unassembled WGS sequence"/>
</dbReference>
<evidence type="ECO:0000313" key="4">
    <source>
        <dbReference type="EMBL" id="GMH90747.1"/>
    </source>
</evidence>
<proteinExistence type="predicted"/>
<gene>
    <name evidence="4" type="ORF">TrST_g5467</name>
</gene>
<dbReference type="AlphaFoldDB" id="A0A9W7BHV6"/>